<dbReference type="OrthoDB" id="5982228at2759"/>
<feature type="compositionally biased region" description="Basic and acidic residues" evidence="5">
    <location>
        <begin position="1"/>
        <end position="13"/>
    </location>
</feature>
<sequence length="287" mass="31094">MVNEITVEKESQLVHDSTVDEDASPGGLSFEEDAAGGLSQHLGVISCTLLIIGRIIRTDIFSMPSSILSSHSVGYSYGSNWAPCFPEVEEKRLLQAISLLQQGKRYQNGLSMELHLEEEILESGVTTADLFFGNVFGTAAEWALSVFVALRLSSLLSVLWNDKQCTNSHMSKTFSAAHVNQELAKEGIPLPFGNKFWASNWPTGESPMPGLIAHLISLAPLLLILPQGSILAMLDKAPSSMAFQGSAVLQLFWWPVAVLYLAVAIFLLVTPLLPPTNGVGDTPPLPY</sequence>
<keyword evidence="4 6" id="KW-0472">Membrane</keyword>
<dbReference type="InParanoid" id="A0A0C2Z2Q6"/>
<evidence type="ECO:0000313" key="8">
    <source>
        <dbReference type="Proteomes" id="UP000053989"/>
    </source>
</evidence>
<protein>
    <submittedName>
        <fullName evidence="7">Uncharacterized protein</fullName>
    </submittedName>
</protein>
<evidence type="ECO:0000256" key="5">
    <source>
        <dbReference type="SAM" id="MobiDB-lite"/>
    </source>
</evidence>
<dbReference type="InterPro" id="IPR002293">
    <property type="entry name" value="AA/rel_permease1"/>
</dbReference>
<feature type="transmembrane region" description="Helical" evidence="6">
    <location>
        <begin position="211"/>
        <end position="234"/>
    </location>
</feature>
<name>A0A0C2Z2Q6_9AGAM</name>
<dbReference type="EMBL" id="KN822122">
    <property type="protein sequence ID" value="KIM56138.1"/>
    <property type="molecule type" value="Genomic_DNA"/>
</dbReference>
<evidence type="ECO:0000256" key="4">
    <source>
        <dbReference type="ARBA" id="ARBA00023136"/>
    </source>
</evidence>
<evidence type="ECO:0000256" key="3">
    <source>
        <dbReference type="ARBA" id="ARBA00022989"/>
    </source>
</evidence>
<comment type="subcellular location">
    <subcellularLocation>
        <location evidence="1">Membrane</location>
        <topology evidence="1">Multi-pass membrane protein</topology>
    </subcellularLocation>
</comment>
<evidence type="ECO:0000313" key="7">
    <source>
        <dbReference type="EMBL" id="KIM56138.1"/>
    </source>
</evidence>
<gene>
    <name evidence="7" type="ORF">SCLCIDRAFT_1147362</name>
</gene>
<dbReference type="AlphaFoldDB" id="A0A0C2Z2Q6"/>
<organism evidence="7 8">
    <name type="scientific">Scleroderma citrinum Foug A</name>
    <dbReference type="NCBI Taxonomy" id="1036808"/>
    <lineage>
        <taxon>Eukaryota</taxon>
        <taxon>Fungi</taxon>
        <taxon>Dikarya</taxon>
        <taxon>Basidiomycota</taxon>
        <taxon>Agaricomycotina</taxon>
        <taxon>Agaricomycetes</taxon>
        <taxon>Agaricomycetidae</taxon>
        <taxon>Boletales</taxon>
        <taxon>Sclerodermatineae</taxon>
        <taxon>Sclerodermataceae</taxon>
        <taxon>Scleroderma</taxon>
    </lineage>
</organism>
<feature type="region of interest" description="Disordered" evidence="5">
    <location>
        <begin position="1"/>
        <end position="26"/>
    </location>
</feature>
<evidence type="ECO:0000256" key="6">
    <source>
        <dbReference type="SAM" id="Phobius"/>
    </source>
</evidence>
<dbReference type="Pfam" id="PF13520">
    <property type="entry name" value="AA_permease_2"/>
    <property type="match status" value="1"/>
</dbReference>
<evidence type="ECO:0000256" key="2">
    <source>
        <dbReference type="ARBA" id="ARBA00022692"/>
    </source>
</evidence>
<proteinExistence type="predicted"/>
<keyword evidence="8" id="KW-1185">Reference proteome</keyword>
<evidence type="ECO:0000256" key="1">
    <source>
        <dbReference type="ARBA" id="ARBA00004141"/>
    </source>
</evidence>
<dbReference type="HOGENOM" id="CLU_970318_0_0_1"/>
<reference evidence="8" key="2">
    <citation type="submission" date="2015-01" db="EMBL/GenBank/DDBJ databases">
        <title>Evolutionary Origins and Diversification of the Mycorrhizal Mutualists.</title>
        <authorList>
            <consortium name="DOE Joint Genome Institute"/>
            <consortium name="Mycorrhizal Genomics Consortium"/>
            <person name="Kohler A."/>
            <person name="Kuo A."/>
            <person name="Nagy L.G."/>
            <person name="Floudas D."/>
            <person name="Copeland A."/>
            <person name="Barry K.W."/>
            <person name="Cichocki N."/>
            <person name="Veneault-Fourrey C."/>
            <person name="LaButti K."/>
            <person name="Lindquist E.A."/>
            <person name="Lipzen A."/>
            <person name="Lundell T."/>
            <person name="Morin E."/>
            <person name="Murat C."/>
            <person name="Riley R."/>
            <person name="Ohm R."/>
            <person name="Sun H."/>
            <person name="Tunlid A."/>
            <person name="Henrissat B."/>
            <person name="Grigoriev I.V."/>
            <person name="Hibbett D.S."/>
            <person name="Martin F."/>
        </authorList>
    </citation>
    <scope>NUCLEOTIDE SEQUENCE [LARGE SCALE GENOMIC DNA]</scope>
    <source>
        <strain evidence="8">Foug A</strain>
    </source>
</reference>
<dbReference type="STRING" id="1036808.A0A0C2Z2Q6"/>
<accession>A0A0C2Z2Q6</accession>
<keyword evidence="2 6" id="KW-0812">Transmembrane</keyword>
<keyword evidence="3 6" id="KW-1133">Transmembrane helix</keyword>
<dbReference type="Proteomes" id="UP000053989">
    <property type="component" value="Unassembled WGS sequence"/>
</dbReference>
<feature type="transmembrane region" description="Helical" evidence="6">
    <location>
        <begin position="246"/>
        <end position="269"/>
    </location>
</feature>
<reference evidence="7 8" key="1">
    <citation type="submission" date="2014-04" db="EMBL/GenBank/DDBJ databases">
        <authorList>
            <consortium name="DOE Joint Genome Institute"/>
            <person name="Kuo A."/>
            <person name="Kohler A."/>
            <person name="Nagy L.G."/>
            <person name="Floudas D."/>
            <person name="Copeland A."/>
            <person name="Barry K.W."/>
            <person name="Cichocki N."/>
            <person name="Veneault-Fourrey C."/>
            <person name="LaButti K."/>
            <person name="Lindquist E.A."/>
            <person name="Lipzen A."/>
            <person name="Lundell T."/>
            <person name="Morin E."/>
            <person name="Murat C."/>
            <person name="Sun H."/>
            <person name="Tunlid A."/>
            <person name="Henrissat B."/>
            <person name="Grigoriev I.V."/>
            <person name="Hibbett D.S."/>
            <person name="Martin F."/>
            <person name="Nordberg H.P."/>
            <person name="Cantor M.N."/>
            <person name="Hua S.X."/>
        </authorList>
    </citation>
    <scope>NUCLEOTIDE SEQUENCE [LARGE SCALE GENOMIC DNA]</scope>
    <source>
        <strain evidence="7 8">Foug A</strain>
    </source>
</reference>